<feature type="transmembrane region" description="Helical" evidence="1">
    <location>
        <begin position="72"/>
        <end position="91"/>
    </location>
</feature>
<accession>A0A5C5Q3K1</accession>
<feature type="transmembrane region" description="Helical" evidence="1">
    <location>
        <begin position="47"/>
        <end position="65"/>
    </location>
</feature>
<gene>
    <name evidence="2" type="ORF">FJD37_02395</name>
</gene>
<dbReference type="Proteomes" id="UP000317901">
    <property type="component" value="Unassembled WGS sequence"/>
</dbReference>
<organism evidence="2 3">
    <name type="scientific">Pseudomonas saxonica</name>
    <dbReference type="NCBI Taxonomy" id="2600598"/>
    <lineage>
        <taxon>Bacteria</taxon>
        <taxon>Pseudomonadati</taxon>
        <taxon>Pseudomonadota</taxon>
        <taxon>Gammaproteobacteria</taxon>
        <taxon>Pseudomonadales</taxon>
        <taxon>Pseudomonadaceae</taxon>
        <taxon>Pseudomonas</taxon>
    </lineage>
</organism>
<feature type="transmembrane region" description="Helical" evidence="1">
    <location>
        <begin position="97"/>
        <end position="116"/>
    </location>
</feature>
<keyword evidence="1" id="KW-1133">Transmembrane helix</keyword>
<proteinExistence type="predicted"/>
<keyword evidence="1" id="KW-0472">Membrane</keyword>
<name>A0A5C5Q3K1_9PSED</name>
<comment type="caution">
    <text evidence="2">The sequence shown here is derived from an EMBL/GenBank/DDBJ whole genome shotgun (WGS) entry which is preliminary data.</text>
</comment>
<evidence type="ECO:0000313" key="2">
    <source>
        <dbReference type="EMBL" id="TWS00215.1"/>
    </source>
</evidence>
<evidence type="ECO:0000313" key="3">
    <source>
        <dbReference type="Proteomes" id="UP000317901"/>
    </source>
</evidence>
<dbReference type="RefSeq" id="WP_146424878.1">
    <property type="nucleotide sequence ID" value="NZ_VFIP01000003.1"/>
</dbReference>
<dbReference type="AlphaFoldDB" id="A0A5C5Q3K1"/>
<evidence type="ECO:0000256" key="1">
    <source>
        <dbReference type="SAM" id="Phobius"/>
    </source>
</evidence>
<reference evidence="2 3" key="1">
    <citation type="submission" date="2019-06" db="EMBL/GenBank/DDBJ databases">
        <title>Pseudomonas bimorpha sp. nov. isolated from bovine raw milk and skim milk concentrate.</title>
        <authorList>
            <person name="Hofmann K."/>
            <person name="Huptas C."/>
            <person name="Doll E."/>
            <person name="Scherer S."/>
            <person name="Wenning M."/>
        </authorList>
    </citation>
    <scope>NUCLEOTIDE SEQUENCE [LARGE SCALE GENOMIC DNA]</scope>
    <source>
        <strain evidence="2 3">DSM 108990</strain>
    </source>
</reference>
<dbReference type="OrthoDB" id="6903446at2"/>
<dbReference type="EMBL" id="VFIP01000003">
    <property type="protein sequence ID" value="TWS00215.1"/>
    <property type="molecule type" value="Genomic_DNA"/>
</dbReference>
<sequence>MSTSAVYTPPRRHLGAYIMIVAALVALAITAWRFFTPLSGVTDSGGAMVAMFAEFVMFLLGVLLVQTKPGGLRCFWLFLSWAGVIGTFIAVCLLHGWLTAVVLAICAVGVVIETFGGKPTRSA</sequence>
<feature type="transmembrane region" description="Helical" evidence="1">
    <location>
        <begin position="14"/>
        <end position="35"/>
    </location>
</feature>
<keyword evidence="1" id="KW-0812">Transmembrane</keyword>
<protein>
    <submittedName>
        <fullName evidence="2">Uncharacterized protein</fullName>
    </submittedName>
</protein>